<dbReference type="SUPFAM" id="SSF55874">
    <property type="entry name" value="ATPase domain of HSP90 chaperone/DNA topoisomerase II/histidine kinase"/>
    <property type="match status" value="1"/>
</dbReference>
<dbReference type="PRINTS" id="PR00344">
    <property type="entry name" value="BCTRLSENSOR"/>
</dbReference>
<evidence type="ECO:0000256" key="7">
    <source>
        <dbReference type="SAM" id="MobiDB-lite"/>
    </source>
</evidence>
<keyword evidence="3 5" id="KW-0597">Phosphoprotein</keyword>
<dbReference type="InterPro" id="IPR036097">
    <property type="entry name" value="HisK_dim/P_sf"/>
</dbReference>
<keyword evidence="6" id="KW-0175">Coiled coil</keyword>
<dbReference type="RefSeq" id="WP_183398728.1">
    <property type="nucleotide sequence ID" value="NZ_JACIDS010000003.1"/>
</dbReference>
<keyword evidence="12" id="KW-1185">Reference proteome</keyword>
<dbReference type="GO" id="GO:0000155">
    <property type="term" value="F:phosphorelay sensor kinase activity"/>
    <property type="evidence" value="ECO:0007669"/>
    <property type="project" value="InterPro"/>
</dbReference>
<dbReference type="SMART" id="SM00388">
    <property type="entry name" value="HisKA"/>
    <property type="match status" value="1"/>
</dbReference>
<dbReference type="EC" id="2.7.13.3" evidence="2"/>
<feature type="modified residue" description="4-aspartylphosphate" evidence="5">
    <location>
        <position position="562"/>
    </location>
</feature>
<dbReference type="Gene3D" id="1.10.287.130">
    <property type="match status" value="1"/>
</dbReference>
<dbReference type="SUPFAM" id="SSF47384">
    <property type="entry name" value="Homodimeric domain of signal transducing histidine kinase"/>
    <property type="match status" value="1"/>
</dbReference>
<feature type="coiled-coil region" evidence="6">
    <location>
        <begin position="89"/>
        <end position="116"/>
    </location>
</feature>
<evidence type="ECO:0000256" key="8">
    <source>
        <dbReference type="SAM" id="Phobius"/>
    </source>
</evidence>
<sequence length="642" mass="66471">MSADPARIATDPVRQEDERRRTPRSATLRPSSPASGRRGLAAILALLAAATAALAAALAVLEPDRAALFLLVATLVLALLAALALGLRLHAERREAAALAARLEALEDENWELEEARAGVPTGGVASGFEPALSIATVSHELRAPLHGMHGLADLLAETELSAEQRSYVEALGQSTAALERVVDDLLDASRIAAGHFSLDPSACDIGTLLEQVAELMAPRAFAKGLSLSTQTTGALPRVDADAGRLRQVLVNLVANAAAFSDQGGIVISAERVAETTDRLELRIAVSDSGRGVDPGDQARIFGPFERGTDGGGAGLGLAISGRIVEHMGSQLVLSPRAGGGSVFSFTLGLPIVARPADSLGPDLTGRRLLLAARSEPEADALAGTIVDAGGEVTTTSTQTRIDGLLASAAAARQPFDALLVDIDGLADAEAAPKRLRTAAGGAIGLVALIEPAGRPRLADLRQAGFDAYLVRPVRRASLLRVVAALTDHRGGFVIDPADREETPASHVRQRLRALVVEDDPVSALLIRAVLERLGHAVTEASDRATAHAALAARGADLVLVDMKLGSESGAALIGELRGAQRGGPQPWILAMSADKDLADRALSCGADRAITKPVTPDSLRHALADLAGSDGQADSLRHQTV</sequence>
<dbReference type="InterPro" id="IPR005467">
    <property type="entry name" value="His_kinase_dom"/>
</dbReference>
<evidence type="ECO:0000259" key="9">
    <source>
        <dbReference type="PROSITE" id="PS50109"/>
    </source>
</evidence>
<proteinExistence type="predicted"/>
<dbReference type="InterPro" id="IPR004358">
    <property type="entry name" value="Sig_transdc_His_kin-like_C"/>
</dbReference>
<evidence type="ECO:0000256" key="5">
    <source>
        <dbReference type="PROSITE-ProRule" id="PRU00169"/>
    </source>
</evidence>
<keyword evidence="8" id="KW-1133">Transmembrane helix</keyword>
<organism evidence="11 12">
    <name type="scientific">Kaistia hirudinis</name>
    <dbReference type="NCBI Taxonomy" id="1293440"/>
    <lineage>
        <taxon>Bacteria</taxon>
        <taxon>Pseudomonadati</taxon>
        <taxon>Pseudomonadota</taxon>
        <taxon>Alphaproteobacteria</taxon>
        <taxon>Hyphomicrobiales</taxon>
        <taxon>Kaistiaceae</taxon>
        <taxon>Kaistia</taxon>
    </lineage>
</organism>
<dbReference type="CDD" id="cd00082">
    <property type="entry name" value="HisKA"/>
    <property type="match status" value="1"/>
</dbReference>
<dbReference type="InterPro" id="IPR003661">
    <property type="entry name" value="HisK_dim/P_dom"/>
</dbReference>
<keyword evidence="4" id="KW-0902">Two-component regulatory system</keyword>
<dbReference type="SUPFAM" id="SSF52172">
    <property type="entry name" value="CheY-like"/>
    <property type="match status" value="2"/>
</dbReference>
<name>A0A840AP49_9HYPH</name>
<feature type="domain" description="Histidine kinase" evidence="9">
    <location>
        <begin position="137"/>
        <end position="352"/>
    </location>
</feature>
<protein>
    <recommendedName>
        <fullName evidence="2">histidine kinase</fullName>
        <ecNumber evidence="2">2.7.13.3</ecNumber>
    </recommendedName>
</protein>
<evidence type="ECO:0000256" key="1">
    <source>
        <dbReference type="ARBA" id="ARBA00000085"/>
    </source>
</evidence>
<dbReference type="Proteomes" id="UP000553963">
    <property type="component" value="Unassembled WGS sequence"/>
</dbReference>
<dbReference type="InterPro" id="IPR036890">
    <property type="entry name" value="HATPase_C_sf"/>
</dbReference>
<feature type="domain" description="Response regulatory" evidence="10">
    <location>
        <begin position="513"/>
        <end position="628"/>
    </location>
</feature>
<dbReference type="EMBL" id="JACIDS010000003">
    <property type="protein sequence ID" value="MBB3931043.1"/>
    <property type="molecule type" value="Genomic_DNA"/>
</dbReference>
<feature type="compositionally biased region" description="Polar residues" evidence="7">
    <location>
        <begin position="24"/>
        <end position="34"/>
    </location>
</feature>
<evidence type="ECO:0000256" key="2">
    <source>
        <dbReference type="ARBA" id="ARBA00012438"/>
    </source>
</evidence>
<reference evidence="11 12" key="1">
    <citation type="submission" date="2020-08" db="EMBL/GenBank/DDBJ databases">
        <title>Genomic Encyclopedia of Type Strains, Phase IV (KMG-IV): sequencing the most valuable type-strain genomes for metagenomic binning, comparative biology and taxonomic classification.</title>
        <authorList>
            <person name="Goeker M."/>
        </authorList>
    </citation>
    <scope>NUCLEOTIDE SEQUENCE [LARGE SCALE GENOMIC DNA]</scope>
    <source>
        <strain evidence="11 12">DSM 25966</strain>
    </source>
</reference>
<dbReference type="PANTHER" id="PTHR45339">
    <property type="entry name" value="HYBRID SIGNAL TRANSDUCTION HISTIDINE KINASE J"/>
    <property type="match status" value="1"/>
</dbReference>
<dbReference type="Gene3D" id="3.30.565.10">
    <property type="entry name" value="Histidine kinase-like ATPase, C-terminal domain"/>
    <property type="match status" value="1"/>
</dbReference>
<evidence type="ECO:0000313" key="12">
    <source>
        <dbReference type="Proteomes" id="UP000553963"/>
    </source>
</evidence>
<evidence type="ECO:0000256" key="4">
    <source>
        <dbReference type="ARBA" id="ARBA00023012"/>
    </source>
</evidence>
<dbReference type="PANTHER" id="PTHR45339:SF1">
    <property type="entry name" value="HYBRID SIGNAL TRANSDUCTION HISTIDINE KINASE J"/>
    <property type="match status" value="1"/>
</dbReference>
<evidence type="ECO:0000259" key="10">
    <source>
        <dbReference type="PROSITE" id="PS50110"/>
    </source>
</evidence>
<evidence type="ECO:0000313" key="11">
    <source>
        <dbReference type="EMBL" id="MBB3931043.1"/>
    </source>
</evidence>
<dbReference type="InterPro" id="IPR003594">
    <property type="entry name" value="HATPase_dom"/>
</dbReference>
<comment type="caution">
    <text evidence="11">The sequence shown here is derived from an EMBL/GenBank/DDBJ whole genome shotgun (WGS) entry which is preliminary data.</text>
</comment>
<dbReference type="PROSITE" id="PS50109">
    <property type="entry name" value="HIS_KIN"/>
    <property type="match status" value="1"/>
</dbReference>
<dbReference type="Pfam" id="PF02518">
    <property type="entry name" value="HATPase_c"/>
    <property type="match status" value="1"/>
</dbReference>
<dbReference type="SMART" id="SM00448">
    <property type="entry name" value="REC"/>
    <property type="match status" value="1"/>
</dbReference>
<dbReference type="InterPro" id="IPR001789">
    <property type="entry name" value="Sig_transdc_resp-reg_receiver"/>
</dbReference>
<dbReference type="CDD" id="cd17546">
    <property type="entry name" value="REC_hyHK_CKI1_RcsC-like"/>
    <property type="match status" value="1"/>
</dbReference>
<feature type="transmembrane region" description="Helical" evidence="8">
    <location>
        <begin position="67"/>
        <end position="87"/>
    </location>
</feature>
<dbReference type="Gene3D" id="3.40.50.2300">
    <property type="match status" value="2"/>
</dbReference>
<keyword evidence="11" id="KW-0808">Transferase</keyword>
<evidence type="ECO:0000256" key="3">
    <source>
        <dbReference type="ARBA" id="ARBA00022553"/>
    </source>
</evidence>
<keyword evidence="8" id="KW-0812">Transmembrane</keyword>
<keyword evidence="8" id="KW-0472">Membrane</keyword>
<dbReference type="AlphaFoldDB" id="A0A840AP49"/>
<dbReference type="Pfam" id="PF00072">
    <property type="entry name" value="Response_reg"/>
    <property type="match status" value="1"/>
</dbReference>
<comment type="catalytic activity">
    <reaction evidence="1">
        <text>ATP + protein L-histidine = ADP + protein N-phospho-L-histidine.</text>
        <dbReference type="EC" id="2.7.13.3"/>
    </reaction>
</comment>
<dbReference type="Pfam" id="PF00512">
    <property type="entry name" value="HisKA"/>
    <property type="match status" value="1"/>
</dbReference>
<dbReference type="PROSITE" id="PS50110">
    <property type="entry name" value="RESPONSE_REGULATORY"/>
    <property type="match status" value="1"/>
</dbReference>
<accession>A0A840AP49</accession>
<feature type="transmembrane region" description="Helical" evidence="8">
    <location>
        <begin position="39"/>
        <end position="61"/>
    </location>
</feature>
<dbReference type="InterPro" id="IPR011006">
    <property type="entry name" value="CheY-like_superfamily"/>
</dbReference>
<feature type="region of interest" description="Disordered" evidence="7">
    <location>
        <begin position="1"/>
        <end position="35"/>
    </location>
</feature>
<gene>
    <name evidence="11" type="ORF">GGR25_002093</name>
</gene>
<keyword evidence="11" id="KW-0418">Kinase</keyword>
<evidence type="ECO:0000256" key="6">
    <source>
        <dbReference type="SAM" id="Coils"/>
    </source>
</evidence>
<dbReference type="SMART" id="SM00387">
    <property type="entry name" value="HATPase_c"/>
    <property type="match status" value="1"/>
</dbReference>